<dbReference type="PROSITE" id="PS50110">
    <property type="entry name" value="RESPONSE_REGULATORY"/>
    <property type="match status" value="1"/>
</dbReference>
<dbReference type="PANTHER" id="PTHR45339:SF1">
    <property type="entry name" value="HYBRID SIGNAL TRANSDUCTION HISTIDINE KINASE J"/>
    <property type="match status" value="1"/>
</dbReference>
<sequence length="92" mass="10273">MEARTGTSAIETCLSNPDIDLVLMDIQMPGMNGLEATREIRKFNEKVIIIAETAFAFEADKEKAIEAGCNNYISKPITQDVLLSLVRSYFEK</sequence>
<evidence type="ECO:0000259" key="3">
    <source>
        <dbReference type="PROSITE" id="PS50110"/>
    </source>
</evidence>
<keyword evidence="1" id="KW-0597">Phosphoprotein</keyword>
<dbReference type="PANTHER" id="PTHR45339">
    <property type="entry name" value="HYBRID SIGNAL TRANSDUCTION HISTIDINE KINASE J"/>
    <property type="match status" value="1"/>
</dbReference>
<organism evidence="4">
    <name type="scientific">bioreactor metagenome</name>
    <dbReference type="NCBI Taxonomy" id="1076179"/>
    <lineage>
        <taxon>unclassified sequences</taxon>
        <taxon>metagenomes</taxon>
        <taxon>ecological metagenomes</taxon>
    </lineage>
</organism>
<dbReference type="AlphaFoldDB" id="A0A645HHA3"/>
<dbReference type="SMART" id="SM00448">
    <property type="entry name" value="REC"/>
    <property type="match status" value="1"/>
</dbReference>
<name>A0A645HHA3_9ZZZZ</name>
<dbReference type="Gene3D" id="3.40.50.2300">
    <property type="match status" value="1"/>
</dbReference>
<dbReference type="GO" id="GO:0000160">
    <property type="term" value="P:phosphorelay signal transduction system"/>
    <property type="evidence" value="ECO:0007669"/>
    <property type="project" value="UniProtKB-KW"/>
</dbReference>
<gene>
    <name evidence="4" type="primary">divK_16</name>
    <name evidence="4" type="ORF">SDC9_185949</name>
</gene>
<evidence type="ECO:0000313" key="4">
    <source>
        <dbReference type="EMBL" id="MPN38425.1"/>
    </source>
</evidence>
<dbReference type="CDD" id="cd17546">
    <property type="entry name" value="REC_hyHK_CKI1_RcsC-like"/>
    <property type="match status" value="1"/>
</dbReference>
<dbReference type="Pfam" id="PF00072">
    <property type="entry name" value="Response_reg"/>
    <property type="match status" value="1"/>
</dbReference>
<feature type="domain" description="Response regulatory" evidence="3">
    <location>
        <begin position="1"/>
        <end position="90"/>
    </location>
</feature>
<dbReference type="EMBL" id="VSSQ01093653">
    <property type="protein sequence ID" value="MPN38425.1"/>
    <property type="molecule type" value="Genomic_DNA"/>
</dbReference>
<protein>
    <submittedName>
        <fullName evidence="4">Polar-differentiation response regulator DivK</fullName>
    </submittedName>
</protein>
<dbReference type="SUPFAM" id="SSF52172">
    <property type="entry name" value="CheY-like"/>
    <property type="match status" value="1"/>
</dbReference>
<accession>A0A645HHA3</accession>
<evidence type="ECO:0000256" key="2">
    <source>
        <dbReference type="ARBA" id="ARBA00023012"/>
    </source>
</evidence>
<comment type="caution">
    <text evidence="4">The sequence shown here is derived from an EMBL/GenBank/DDBJ whole genome shotgun (WGS) entry which is preliminary data.</text>
</comment>
<proteinExistence type="predicted"/>
<dbReference type="InterPro" id="IPR001789">
    <property type="entry name" value="Sig_transdc_resp-reg_receiver"/>
</dbReference>
<dbReference type="InterPro" id="IPR011006">
    <property type="entry name" value="CheY-like_superfamily"/>
</dbReference>
<keyword evidence="2" id="KW-0902">Two-component regulatory system</keyword>
<evidence type="ECO:0000256" key="1">
    <source>
        <dbReference type="ARBA" id="ARBA00022553"/>
    </source>
</evidence>
<reference evidence="4" key="1">
    <citation type="submission" date="2019-08" db="EMBL/GenBank/DDBJ databases">
        <authorList>
            <person name="Kucharzyk K."/>
            <person name="Murdoch R.W."/>
            <person name="Higgins S."/>
            <person name="Loffler F."/>
        </authorList>
    </citation>
    <scope>NUCLEOTIDE SEQUENCE</scope>
</reference>